<dbReference type="PANTHER" id="PTHR42943">
    <property type="entry name" value="GLUTATHIONE S-TRANSFERASE KAPPA"/>
    <property type="match status" value="1"/>
</dbReference>
<dbReference type="GO" id="GO:1901170">
    <property type="term" value="P:naphthalene catabolic process"/>
    <property type="evidence" value="ECO:0007669"/>
    <property type="project" value="InterPro"/>
</dbReference>
<comment type="catalytic activity">
    <reaction evidence="1">
        <text>2-hydroxychromene-2-carboxylate = (3E)-4-(2-hydroxyphenyl)-2-oxobut-3-enoate</text>
        <dbReference type="Rhea" id="RHEA:27401"/>
        <dbReference type="ChEBI" id="CHEBI:59350"/>
        <dbReference type="ChEBI" id="CHEBI:59353"/>
        <dbReference type="EC" id="5.99.1.4"/>
    </reaction>
</comment>
<evidence type="ECO:0000313" key="5">
    <source>
        <dbReference type="Proteomes" id="UP000554286"/>
    </source>
</evidence>
<dbReference type="AlphaFoldDB" id="A0A7W6RBX3"/>
<evidence type="ECO:0000313" key="4">
    <source>
        <dbReference type="EMBL" id="MBB4265690.1"/>
    </source>
</evidence>
<feature type="active site" description="Nucleophile" evidence="2">
    <location>
        <position position="13"/>
    </location>
</feature>
<name>A0A7W6RBX3_9PROT</name>
<dbReference type="PANTHER" id="PTHR42943:SF2">
    <property type="entry name" value="GLUTATHIONE S-TRANSFERASE KAPPA 1"/>
    <property type="match status" value="1"/>
</dbReference>
<evidence type="ECO:0000256" key="1">
    <source>
        <dbReference type="PIRNR" id="PIRNR006386"/>
    </source>
</evidence>
<protein>
    <recommendedName>
        <fullName evidence="1">2-hydroxychromene-2-carboxylate isomerase</fullName>
        <ecNumber evidence="1">5.99.1.4</ecNumber>
    </recommendedName>
</protein>
<evidence type="ECO:0000259" key="3">
    <source>
        <dbReference type="Pfam" id="PF01323"/>
    </source>
</evidence>
<dbReference type="GO" id="GO:0006749">
    <property type="term" value="P:glutathione metabolic process"/>
    <property type="evidence" value="ECO:0007669"/>
    <property type="project" value="TreeGrafter"/>
</dbReference>
<dbReference type="InterPro" id="IPR036249">
    <property type="entry name" value="Thioredoxin-like_sf"/>
</dbReference>
<dbReference type="InterPro" id="IPR001853">
    <property type="entry name" value="DSBA-like_thioredoxin_dom"/>
</dbReference>
<reference evidence="4 5" key="1">
    <citation type="submission" date="2020-08" db="EMBL/GenBank/DDBJ databases">
        <title>Genome sequencing of Purple Non-Sulfur Bacteria from various extreme environments.</title>
        <authorList>
            <person name="Mayer M."/>
        </authorList>
    </citation>
    <scope>NUCLEOTIDE SEQUENCE [LARGE SCALE GENOMIC DNA]</scope>
    <source>
        <strain evidence="4 5">JA131</strain>
    </source>
</reference>
<dbReference type="EMBL" id="JACIGK010000007">
    <property type="protein sequence ID" value="MBB4265690.1"/>
    <property type="molecule type" value="Genomic_DNA"/>
</dbReference>
<dbReference type="Pfam" id="PF01323">
    <property type="entry name" value="DSBA"/>
    <property type="match status" value="1"/>
</dbReference>
<dbReference type="GO" id="GO:0018845">
    <property type="term" value="F:2-hydroxychromene-2-carboxylate isomerase activity"/>
    <property type="evidence" value="ECO:0007669"/>
    <property type="project" value="UniProtKB-UniRule"/>
</dbReference>
<keyword evidence="1 4" id="KW-0413">Isomerase</keyword>
<feature type="domain" description="DSBA-like thioredoxin" evidence="3">
    <location>
        <begin position="5"/>
        <end position="193"/>
    </location>
</feature>
<dbReference type="RefSeq" id="WP_184043305.1">
    <property type="nucleotide sequence ID" value="NZ_JACIGK010000007.1"/>
</dbReference>
<keyword evidence="5" id="KW-1185">Reference proteome</keyword>
<accession>A0A7W6RBX3</accession>
<dbReference type="Proteomes" id="UP000554286">
    <property type="component" value="Unassembled WGS sequence"/>
</dbReference>
<comment type="similarity">
    <text evidence="1">Belongs to the GST superfamily. NadH family.</text>
</comment>
<proteinExistence type="inferred from homology"/>
<dbReference type="GO" id="GO:0004602">
    <property type="term" value="F:glutathione peroxidase activity"/>
    <property type="evidence" value="ECO:0007669"/>
    <property type="project" value="TreeGrafter"/>
</dbReference>
<dbReference type="SUPFAM" id="SSF52833">
    <property type="entry name" value="Thioredoxin-like"/>
    <property type="match status" value="1"/>
</dbReference>
<dbReference type="InterPro" id="IPR014440">
    <property type="entry name" value="HCCAis_GSTk"/>
</dbReference>
<organism evidence="4 5">
    <name type="scientific">Roseospira visakhapatnamensis</name>
    <dbReference type="NCBI Taxonomy" id="390880"/>
    <lineage>
        <taxon>Bacteria</taxon>
        <taxon>Pseudomonadati</taxon>
        <taxon>Pseudomonadota</taxon>
        <taxon>Alphaproteobacteria</taxon>
        <taxon>Rhodospirillales</taxon>
        <taxon>Rhodospirillaceae</taxon>
        <taxon>Roseospira</taxon>
    </lineage>
</organism>
<dbReference type="CDD" id="cd03022">
    <property type="entry name" value="DsbA_HCCA_Iso"/>
    <property type="match status" value="1"/>
</dbReference>
<dbReference type="InterPro" id="IPR051924">
    <property type="entry name" value="GST_Kappa/NadH"/>
</dbReference>
<dbReference type="InterPro" id="IPR044087">
    <property type="entry name" value="NahD-like"/>
</dbReference>
<dbReference type="GO" id="GO:0004364">
    <property type="term" value="F:glutathione transferase activity"/>
    <property type="evidence" value="ECO:0007669"/>
    <property type="project" value="TreeGrafter"/>
</dbReference>
<dbReference type="PIRSF" id="PIRSF006386">
    <property type="entry name" value="HCCAis_GSTk"/>
    <property type="match status" value="1"/>
</dbReference>
<comment type="caution">
    <text evidence="4">The sequence shown here is derived from an EMBL/GenBank/DDBJ whole genome shotgun (WGS) entry which is preliminary data.</text>
</comment>
<sequence length="200" mass="22074">MPEPIDFYFDFSSPYSYVAAHRIEALAQRHIRAVSWRPILLGPAMQISGNRPLVDQAMKGEYATRDVPRLCRLYGIPFAWPTPFPVATLAAMRGFTWLNEQNPDQAIAFAKAVFHAYFADGRAIADAAVTTAVAGETGIDPDAFAAAITDPTIKARTKDAVDASIKRGVFGVPFVFVDEEPFWGVDRLPLVDEWLARGGW</sequence>
<dbReference type="EC" id="5.99.1.4" evidence="1"/>
<dbReference type="Gene3D" id="3.40.30.10">
    <property type="entry name" value="Glutaredoxin"/>
    <property type="match status" value="1"/>
</dbReference>
<evidence type="ECO:0000256" key="2">
    <source>
        <dbReference type="PIRSR" id="PIRSR006386-1"/>
    </source>
</evidence>
<gene>
    <name evidence="4" type="ORF">GGD89_001312</name>
</gene>